<dbReference type="Proteomes" id="UP001241656">
    <property type="component" value="Chromosome"/>
</dbReference>
<dbReference type="Pfam" id="PF09697">
    <property type="entry name" value="Porph_ging"/>
    <property type="match status" value="1"/>
</dbReference>
<gene>
    <name evidence="1" type="ORF">QGN23_02760</name>
</gene>
<accession>A0ABY8RE03</accession>
<dbReference type="InterPro" id="IPR005901">
    <property type="entry name" value="GLPGLI"/>
</dbReference>
<name>A0ABY8RE03_9FLAO</name>
<dbReference type="NCBIfam" id="TIGR01200">
    <property type="entry name" value="GLPGLI"/>
    <property type="match status" value="1"/>
</dbReference>
<dbReference type="RefSeq" id="WP_282905508.1">
    <property type="nucleotide sequence ID" value="NZ_CP124855.1"/>
</dbReference>
<reference evidence="1 2" key="1">
    <citation type="submission" date="2023-05" db="EMBL/GenBank/DDBJ databases">
        <title>Genomic insight into Chryseobacterium sp. wdc7 isolated forest soil (Gotjawal).</title>
        <authorList>
            <person name="Park S.-J."/>
        </authorList>
    </citation>
    <scope>NUCLEOTIDE SEQUENCE [LARGE SCALE GENOMIC DNA]</scope>
    <source>
        <strain evidence="2">wdc7</strain>
    </source>
</reference>
<organism evidence="1 2">
    <name type="scientific">Chryseobacterium gotjawalense</name>
    <dbReference type="NCBI Taxonomy" id="3042315"/>
    <lineage>
        <taxon>Bacteria</taxon>
        <taxon>Pseudomonadati</taxon>
        <taxon>Bacteroidota</taxon>
        <taxon>Flavobacteriia</taxon>
        <taxon>Flavobacteriales</taxon>
        <taxon>Weeksellaceae</taxon>
        <taxon>Chryseobacterium group</taxon>
        <taxon>Chryseobacterium</taxon>
    </lineage>
</organism>
<evidence type="ECO:0000313" key="2">
    <source>
        <dbReference type="Proteomes" id="UP001241656"/>
    </source>
</evidence>
<evidence type="ECO:0000313" key="1">
    <source>
        <dbReference type="EMBL" id="WHF52205.1"/>
    </source>
</evidence>
<proteinExistence type="predicted"/>
<protein>
    <submittedName>
        <fullName evidence="1">GLPGLI family protein</fullName>
    </submittedName>
</protein>
<sequence length="256" mass="29896">MKKALFLLFIITGYSIFSQNLTVIQFDFTRKTESTPVKSNQFLVLNNKEAFYITPYHKVFQDYSDLVNDKEYSHSTRYMNSLQIEDKGFKGLAYIPNNPNLMLYIDPAPTIIWKILSEKKNILNFNCQAAIGNFRGRVYKVWFTPEIPFSNGPWKLKGLPGMILEAEDNQNEYSYIATKVVINSYLKVPEKLINYYNINEGKEIEYIDFISKTNDALLLFRQKMMANLPKNVVLANPPPIRSLEPEREFEWDTKKP</sequence>
<keyword evidence="2" id="KW-1185">Reference proteome</keyword>
<dbReference type="EMBL" id="CP124855">
    <property type="protein sequence ID" value="WHF52205.1"/>
    <property type="molecule type" value="Genomic_DNA"/>
</dbReference>